<dbReference type="SUPFAM" id="SSF50370">
    <property type="entry name" value="Ricin B-like lectins"/>
    <property type="match status" value="1"/>
</dbReference>
<keyword evidence="3" id="KW-1185">Reference proteome</keyword>
<reference evidence="2" key="1">
    <citation type="submission" date="2022-07" db="EMBL/GenBank/DDBJ databases">
        <title>Phylogenomic reconstructions and comparative analyses of Kickxellomycotina fungi.</title>
        <authorList>
            <person name="Reynolds N.K."/>
            <person name="Stajich J.E."/>
            <person name="Barry K."/>
            <person name="Grigoriev I.V."/>
            <person name="Crous P."/>
            <person name="Smith M.E."/>
        </authorList>
    </citation>
    <scope>NUCLEOTIDE SEQUENCE</scope>
    <source>
        <strain evidence="2">RSA 861</strain>
    </source>
</reference>
<accession>A0A9W8DSU3</accession>
<name>A0A9W8DSU3_9FUNG</name>
<dbReference type="Gene3D" id="2.80.10.50">
    <property type="match status" value="1"/>
</dbReference>
<dbReference type="InterPro" id="IPR035992">
    <property type="entry name" value="Ricin_B-like_lectins"/>
</dbReference>
<proteinExistence type="predicted"/>
<feature type="signal peptide" evidence="1">
    <location>
        <begin position="1"/>
        <end position="23"/>
    </location>
</feature>
<feature type="chain" id="PRO_5040751249" description="Ricin B lectin domain-containing protein" evidence="1">
    <location>
        <begin position="24"/>
        <end position="460"/>
    </location>
</feature>
<organism evidence="2 3">
    <name type="scientific">Tieghemiomyces parasiticus</name>
    <dbReference type="NCBI Taxonomy" id="78921"/>
    <lineage>
        <taxon>Eukaryota</taxon>
        <taxon>Fungi</taxon>
        <taxon>Fungi incertae sedis</taxon>
        <taxon>Zoopagomycota</taxon>
        <taxon>Kickxellomycotina</taxon>
        <taxon>Dimargaritomycetes</taxon>
        <taxon>Dimargaritales</taxon>
        <taxon>Dimargaritaceae</taxon>
        <taxon>Tieghemiomyces</taxon>
    </lineage>
</organism>
<evidence type="ECO:0000313" key="2">
    <source>
        <dbReference type="EMBL" id="KAJ1916898.1"/>
    </source>
</evidence>
<gene>
    <name evidence="2" type="ORF">IWQ60_007946</name>
</gene>
<dbReference type="OrthoDB" id="5552238at2759"/>
<dbReference type="EMBL" id="JANBPT010000563">
    <property type="protein sequence ID" value="KAJ1916898.1"/>
    <property type="molecule type" value="Genomic_DNA"/>
</dbReference>
<dbReference type="AlphaFoldDB" id="A0A9W8DSU3"/>
<evidence type="ECO:0000313" key="3">
    <source>
        <dbReference type="Proteomes" id="UP001150569"/>
    </source>
</evidence>
<dbReference type="PROSITE" id="PS50231">
    <property type="entry name" value="RICIN_B_LECTIN"/>
    <property type="match status" value="1"/>
</dbReference>
<evidence type="ECO:0008006" key="4">
    <source>
        <dbReference type="Google" id="ProtNLM"/>
    </source>
</evidence>
<dbReference type="Proteomes" id="UP001150569">
    <property type="component" value="Unassembled WGS sequence"/>
</dbReference>
<protein>
    <recommendedName>
        <fullName evidence="4">Ricin B lectin domain-containing protein</fullName>
    </recommendedName>
</protein>
<evidence type="ECO:0000256" key="1">
    <source>
        <dbReference type="SAM" id="SignalP"/>
    </source>
</evidence>
<comment type="caution">
    <text evidence="2">The sequence shown here is derived from an EMBL/GenBank/DDBJ whole genome shotgun (WGS) entry which is preliminary data.</text>
</comment>
<sequence length="460" mass="51892">MHILLRHLTVTLAVLTTLPVTHSTAMFLQQPNKLIDGTGRCLTVSDGDIYSGAELVVQSCDPRHPAWQIFRSVPYARKYEGAYAVIQVGGKCVQAMAPDCTFEDDQLFKWSVHLPRRFQLQNKANGQCISSESHAEAVMMPCNRDEAVQMWSLTPIGGSFCDRSVWQEFKSSDWSVRQLMDRVGLDWDQYTHTVSKQGIPSLTMADRNLLLNCDLDIRNFFYDLDRHNTNMFSKLLTYPGIYNTQVILATENTVDMFLATGLRNKVWSGLSPLADTFVDQFAVMLSAKYPQYTWMIQVGRDVVKQAINKTDNGSPPDLNAWGSRVQAIFDESVSHTQPHTEYESYANLYQTKTIQEIFGSEEDVRSQITVLLTKEISKAPAMAPFCCVTQHAFQFGASDYTDPETGLHYRVIMPGNARSKLQAAPLGKYVNWLDVITGRNGWGLHRVQTISNWGTCTLNI</sequence>
<dbReference type="CDD" id="cd00161">
    <property type="entry name" value="beta-trefoil_Ricin-like"/>
    <property type="match status" value="1"/>
</dbReference>
<keyword evidence="1" id="KW-0732">Signal</keyword>